<sequence length="1190" mass="131634">MSGLKDITYSSEETDLALERQYEVSPLDRIYLRASHDYQPEQTTISGSSGGISITAPLREGDIVLIHLLHPNGWADGTILSTGTRGWIPTNYCQIYDPQPMRSLLHALTRIWDYLSLGANDEALSEDRQDYVQGLVAGVRRLLEHCDCLHRDEPMIKRHIALRRTRKSLLADLSTLLKDRENILNTFSDCSDAVVWSTLEKYLTNAFKVACRGARFLDIWAQSTSPRQRQSSSRYDEAVQNPRTVRASLHAGLSSSPLSHVDENSVRSSSPDCFKEIPRFHFRVLEYDESSQSTKVVDEQFGPEIISEELRHMFSYDTSSPAQPSSIALSSKPVGSYGLSEDVSDLASERLTAAHEQFLGDIGAFIGFHLQSRTSLDLARTTTLSVKAAEDLLVVVSDISERDPSRCQGISVASENLRAKIQTLAETASRLCKDSADSNDLEVVEVVGPEDGQGLVAAATACVRAAGDCTARTRKFLDCASGGFYLSRLSSTTRGQDKKFGTVHLIRTPGVIAAGNWSEAAAGAANPQDHKTAETNLPIRESRQRPSYLSRSTTDDTNDFTLSTVLPDGNMRRPESFPQLITCDSPMSPTSPTASEPPLQSPPSPADESLEQYQQDHKEHWTTPDRKGSLGMSTTTSSSAYQDSLRNSLGSIISPTSTRATTPDRHQRHIRANPSLCTHGSVLSVATTADGSDHDAEVLMRSYAHELLYNKDGQVVGGTLAALVEKLTSQHGPPDPEYNAAFILTFRLFTNAVELTQALITRYEYAGDCNTDSSPARLRVYNLFKTWLESHYLVESDAPALDLIHRFAVQQLSLQFAGPGQRLAELTKIASQIQTTSATNHLVSSIGKTCVSLGSDYEKTIIPHASINKEQLYLLTGAFPTKRLTLLDLDAVEIARQLTIIESKRFCAIQPHELLGLEWTKKDGRGQNVRAMSKFSTNLTNLVADSILETEQIKRRVAILKHWIKIAKLCLDIDNYSALMAISCSLTSSAIARLHQTWDQLPPKTLAIFKEIKEIVDISRNYATLRQRLQTPKAPCLPFVGMYLTDLTFVDAGNSNTRPLPTDDGDGTKSKMVINFDKHMRSARVVSHLQRHQVPYRLQHVLEIQQYLEGQLDRVDTSDRCTVMSFWRRSQAIEARGKGEERPESTEEKEKPLGSGLMGSILRPKKKASSAGLNGFLHRVKTGGSGHTDE</sequence>
<dbReference type="AlphaFoldDB" id="A0A9P8IZT3"/>
<evidence type="ECO:0000256" key="3">
    <source>
        <dbReference type="PROSITE-ProRule" id="PRU00168"/>
    </source>
</evidence>
<dbReference type="GO" id="GO:0005085">
    <property type="term" value="F:guanyl-nucleotide exchange factor activity"/>
    <property type="evidence" value="ECO:0007669"/>
    <property type="project" value="UniProtKB-KW"/>
</dbReference>
<evidence type="ECO:0000259" key="8">
    <source>
        <dbReference type="PROSITE" id="PS50212"/>
    </source>
</evidence>
<name>A0A9P8IZT3_AURME</name>
<dbReference type="SMART" id="SM00147">
    <property type="entry name" value="RasGEF"/>
    <property type="match status" value="1"/>
</dbReference>
<dbReference type="Proteomes" id="UP000779574">
    <property type="component" value="Unassembled WGS sequence"/>
</dbReference>
<evidence type="ECO:0000259" key="7">
    <source>
        <dbReference type="PROSITE" id="PS50009"/>
    </source>
</evidence>
<dbReference type="Pfam" id="PF00618">
    <property type="entry name" value="RasGEF_N"/>
    <property type="match status" value="1"/>
</dbReference>
<dbReference type="Pfam" id="PF00617">
    <property type="entry name" value="RasGEF"/>
    <property type="match status" value="1"/>
</dbReference>
<proteinExistence type="predicted"/>
<evidence type="ECO:0000313" key="10">
    <source>
        <dbReference type="Proteomes" id="UP000779574"/>
    </source>
</evidence>
<dbReference type="PROSITE" id="PS50009">
    <property type="entry name" value="RASGEF_CAT"/>
    <property type="match status" value="1"/>
</dbReference>
<evidence type="ECO:0000256" key="2">
    <source>
        <dbReference type="ARBA" id="ARBA00022658"/>
    </source>
</evidence>
<dbReference type="SUPFAM" id="SSF50044">
    <property type="entry name" value="SH3-domain"/>
    <property type="match status" value="1"/>
</dbReference>
<gene>
    <name evidence="9" type="ORF">KCU76_g17323</name>
</gene>
<evidence type="ECO:0000256" key="1">
    <source>
        <dbReference type="ARBA" id="ARBA00022443"/>
    </source>
</evidence>
<protein>
    <submittedName>
        <fullName evidence="9">Ras GEF</fullName>
    </submittedName>
</protein>
<feature type="domain" description="SH3" evidence="6">
    <location>
        <begin position="27"/>
        <end position="98"/>
    </location>
</feature>
<dbReference type="InterPro" id="IPR008937">
    <property type="entry name" value="Ras-like_GEF"/>
</dbReference>
<dbReference type="PANTHER" id="PTHR23113">
    <property type="entry name" value="GUANINE NUCLEOTIDE EXCHANGE FACTOR"/>
    <property type="match status" value="1"/>
</dbReference>
<keyword evidence="2 3" id="KW-0344">Guanine-nucleotide releasing factor</keyword>
<evidence type="ECO:0000259" key="6">
    <source>
        <dbReference type="PROSITE" id="PS50002"/>
    </source>
</evidence>
<feature type="region of interest" description="Disordered" evidence="5">
    <location>
        <begin position="1134"/>
        <end position="1190"/>
    </location>
</feature>
<dbReference type="GO" id="GO:0005886">
    <property type="term" value="C:plasma membrane"/>
    <property type="evidence" value="ECO:0007669"/>
    <property type="project" value="TreeGrafter"/>
</dbReference>
<evidence type="ECO:0000256" key="4">
    <source>
        <dbReference type="PROSITE-ProRule" id="PRU00192"/>
    </source>
</evidence>
<organism evidence="9 10">
    <name type="scientific">Aureobasidium melanogenum</name>
    <name type="common">Aureobasidium pullulans var. melanogenum</name>
    <dbReference type="NCBI Taxonomy" id="46634"/>
    <lineage>
        <taxon>Eukaryota</taxon>
        <taxon>Fungi</taxon>
        <taxon>Dikarya</taxon>
        <taxon>Ascomycota</taxon>
        <taxon>Pezizomycotina</taxon>
        <taxon>Dothideomycetes</taxon>
        <taxon>Dothideomycetidae</taxon>
        <taxon>Dothideales</taxon>
        <taxon>Saccotheciaceae</taxon>
        <taxon>Aureobasidium</taxon>
    </lineage>
</organism>
<dbReference type="PANTHER" id="PTHR23113:SF354">
    <property type="entry name" value="BUD SITE SELECTION PROTEIN 5"/>
    <property type="match status" value="1"/>
</dbReference>
<reference evidence="9" key="1">
    <citation type="journal article" date="2021" name="J Fungi (Basel)">
        <title>Virulence traits and population genomics of the black yeast Aureobasidium melanogenum.</title>
        <authorList>
            <person name="Cernosa A."/>
            <person name="Sun X."/>
            <person name="Gostincar C."/>
            <person name="Fang C."/>
            <person name="Gunde-Cimerman N."/>
            <person name="Song Z."/>
        </authorList>
    </citation>
    <scope>NUCLEOTIDE SEQUENCE</scope>
    <source>
        <strain evidence="9">EXF-9911</strain>
    </source>
</reference>
<dbReference type="GO" id="GO:0007265">
    <property type="term" value="P:Ras protein signal transduction"/>
    <property type="evidence" value="ECO:0007669"/>
    <property type="project" value="TreeGrafter"/>
</dbReference>
<dbReference type="Gene3D" id="1.10.840.10">
    <property type="entry name" value="Ras guanine-nucleotide exchange factors catalytic domain"/>
    <property type="match status" value="1"/>
</dbReference>
<dbReference type="SUPFAM" id="SSF48366">
    <property type="entry name" value="Ras GEF"/>
    <property type="match status" value="1"/>
</dbReference>
<feature type="non-terminal residue" evidence="9">
    <location>
        <position position="1190"/>
    </location>
</feature>
<dbReference type="PROSITE" id="PS50212">
    <property type="entry name" value="RASGEF_NTER"/>
    <property type="match status" value="1"/>
</dbReference>
<dbReference type="InterPro" id="IPR001895">
    <property type="entry name" value="RASGEF_cat_dom"/>
</dbReference>
<comment type="caution">
    <text evidence="9">The sequence shown here is derived from an EMBL/GenBank/DDBJ whole genome shotgun (WGS) entry which is preliminary data.</text>
</comment>
<dbReference type="CDD" id="cd00155">
    <property type="entry name" value="RasGEF"/>
    <property type="match status" value="1"/>
</dbReference>
<dbReference type="SMART" id="SM00229">
    <property type="entry name" value="RasGEFN"/>
    <property type="match status" value="1"/>
</dbReference>
<feature type="region of interest" description="Disordered" evidence="5">
    <location>
        <begin position="521"/>
        <end position="640"/>
    </location>
</feature>
<reference evidence="9" key="2">
    <citation type="submission" date="2021-08" db="EMBL/GenBank/DDBJ databases">
        <authorList>
            <person name="Gostincar C."/>
            <person name="Sun X."/>
            <person name="Song Z."/>
            <person name="Gunde-Cimerman N."/>
        </authorList>
    </citation>
    <scope>NUCLEOTIDE SEQUENCE</scope>
    <source>
        <strain evidence="9">EXF-9911</strain>
    </source>
</reference>
<feature type="domain" description="Ras-GEF" evidence="7">
    <location>
        <begin position="890"/>
        <end position="1136"/>
    </location>
</feature>
<dbReference type="EMBL" id="JAHFXF010001351">
    <property type="protein sequence ID" value="KAG9669296.1"/>
    <property type="molecule type" value="Genomic_DNA"/>
</dbReference>
<dbReference type="OrthoDB" id="546434at2759"/>
<feature type="compositionally biased region" description="Basic and acidic residues" evidence="5">
    <location>
        <begin position="1135"/>
        <end position="1152"/>
    </location>
</feature>
<dbReference type="InterPro" id="IPR036028">
    <property type="entry name" value="SH3-like_dom_sf"/>
</dbReference>
<dbReference type="InterPro" id="IPR036964">
    <property type="entry name" value="RASGEF_cat_dom_sf"/>
</dbReference>
<feature type="domain" description="N-terminal Ras-GEF" evidence="8">
    <location>
        <begin position="711"/>
        <end position="831"/>
    </location>
</feature>
<dbReference type="InterPro" id="IPR023578">
    <property type="entry name" value="Ras_GEF_dom_sf"/>
</dbReference>
<evidence type="ECO:0000256" key="5">
    <source>
        <dbReference type="SAM" id="MobiDB-lite"/>
    </source>
</evidence>
<evidence type="ECO:0000313" key="9">
    <source>
        <dbReference type="EMBL" id="KAG9669296.1"/>
    </source>
</evidence>
<dbReference type="SMART" id="SM00326">
    <property type="entry name" value="SH3"/>
    <property type="match status" value="1"/>
</dbReference>
<dbReference type="InterPro" id="IPR001452">
    <property type="entry name" value="SH3_domain"/>
</dbReference>
<keyword evidence="1 4" id="KW-0728">SH3 domain</keyword>
<dbReference type="InterPro" id="IPR000651">
    <property type="entry name" value="Ras-like_Gua-exchang_fac_N"/>
</dbReference>
<accession>A0A9P8IZT3</accession>
<dbReference type="Gene3D" id="2.30.30.40">
    <property type="entry name" value="SH3 Domains"/>
    <property type="match status" value="1"/>
</dbReference>
<feature type="compositionally biased region" description="Polar residues" evidence="5">
    <location>
        <begin position="585"/>
        <end position="594"/>
    </location>
</feature>
<feature type="compositionally biased region" description="Basic and acidic residues" evidence="5">
    <location>
        <begin position="614"/>
        <end position="628"/>
    </location>
</feature>
<dbReference type="PROSITE" id="PS50002">
    <property type="entry name" value="SH3"/>
    <property type="match status" value="1"/>
</dbReference>
<dbReference type="Gene3D" id="1.20.870.10">
    <property type="entry name" value="Son of sevenless (SoS) protein Chain: S domain 1"/>
    <property type="match status" value="1"/>
</dbReference>
<dbReference type="CDD" id="cd06224">
    <property type="entry name" value="REM"/>
    <property type="match status" value="1"/>
</dbReference>